<keyword evidence="4" id="KW-1185">Reference proteome</keyword>
<evidence type="ECO:0000256" key="1">
    <source>
        <dbReference type="ARBA" id="ARBA00023172"/>
    </source>
</evidence>
<dbReference type="Pfam" id="PF00589">
    <property type="entry name" value="Phage_integrase"/>
    <property type="match status" value="1"/>
</dbReference>
<dbReference type="GO" id="GO:0006310">
    <property type="term" value="P:DNA recombination"/>
    <property type="evidence" value="ECO:0007669"/>
    <property type="project" value="UniProtKB-KW"/>
</dbReference>
<name>A0A1G8PSF7_9PSED</name>
<dbReference type="EMBL" id="FNCO01000019">
    <property type="protein sequence ID" value="SDI94780.1"/>
    <property type="molecule type" value="Genomic_DNA"/>
</dbReference>
<reference evidence="4" key="1">
    <citation type="submission" date="2016-10" db="EMBL/GenBank/DDBJ databases">
        <authorList>
            <person name="Varghese N."/>
            <person name="Submissions S."/>
        </authorList>
    </citation>
    <scope>NUCLEOTIDE SEQUENCE [LARGE SCALE GENOMIC DNA]</scope>
    <source>
        <strain evidence="4">ATCC 700689</strain>
    </source>
</reference>
<evidence type="ECO:0000313" key="4">
    <source>
        <dbReference type="Proteomes" id="UP000182894"/>
    </source>
</evidence>
<feature type="domain" description="Tyr recombinase" evidence="2">
    <location>
        <begin position="332"/>
        <end position="494"/>
    </location>
</feature>
<sequence>MSKYGEDSFQDILDEIEREARDAADAYFSDLYNACHGAGQDAPSQRLSGLLTKLAVDPDGEFPVSEYSVYSDGHWVLLRAEGFKDVSLSIENSPSSLHGLKRVICYHLLPAFNPTGTVRSFRSSSSYAHGFKYMEKFLFSPNYLGGSAEDVSAISATTLNEALDDARDSGVSRAYVNLFFLSCFWIFLSSSKIIPLEYQLDVKLGEVDTVARRQDIQEMIRSTFVGWKPYSDDELKDMLSYAFFWIDKGIPVMQKILSYAARNPDIKKQFYLQGTPNLTFERLLGKRVDGVEIVGFSRTEQVKQYESKKTACTTEYTQYRYSWRQRFAYAVDRVRNAIFILCCTMTGLRKRELAPLQFDDVSQRSDGLWYLSFVRYKTSDDPNYFGEADEISLPSYLGEAIESYKQLRQYDGFMMKGYLFQPVIATHELNLTDRMITKLAINLSAEVGVDGLHVHRFRKTIAEILINRSERNIDLVRMIFGHSSYVMGMRYISRNPFLVSSVVETLKEHFAKDFVDILSAMSTGVYAGETANELAAQVSQRPDLFVGKILKTTVLQYVTHMFEGGEAFMVQRTALRTFCMSGLVENGDSLPPCLAHREKLIFPVRPDVTNCQIQCSRNLVLESAASAIEQNLKFYRSIKVSAGKLSQAALFELDQKIAINEKLLDELSQPKPPSFAKKALRSGKN</sequence>
<gene>
    <name evidence="3" type="ORF">SAMN05216605_11979</name>
</gene>
<dbReference type="OrthoDB" id="8767990at2"/>
<protein>
    <submittedName>
        <fullName evidence="3">Phage integrase family protein</fullName>
    </submittedName>
</protein>
<evidence type="ECO:0000313" key="3">
    <source>
        <dbReference type="EMBL" id="SDI94780.1"/>
    </source>
</evidence>
<accession>A0A1G8PSF7</accession>
<dbReference type="InterPro" id="IPR013762">
    <property type="entry name" value="Integrase-like_cat_sf"/>
</dbReference>
<evidence type="ECO:0000259" key="2">
    <source>
        <dbReference type="Pfam" id="PF00589"/>
    </source>
</evidence>
<dbReference type="Proteomes" id="UP000182894">
    <property type="component" value="Unassembled WGS sequence"/>
</dbReference>
<dbReference type="InterPro" id="IPR011010">
    <property type="entry name" value="DNA_brk_join_enz"/>
</dbReference>
<dbReference type="STRING" id="89065.SAMN05216605_11979"/>
<dbReference type="SUPFAM" id="SSF56349">
    <property type="entry name" value="DNA breaking-rejoining enzymes"/>
    <property type="match status" value="1"/>
</dbReference>
<proteinExistence type="predicted"/>
<dbReference type="Gene3D" id="1.10.443.10">
    <property type="entry name" value="Intergrase catalytic core"/>
    <property type="match status" value="1"/>
</dbReference>
<dbReference type="GO" id="GO:0003677">
    <property type="term" value="F:DNA binding"/>
    <property type="evidence" value="ECO:0007669"/>
    <property type="project" value="InterPro"/>
</dbReference>
<dbReference type="InterPro" id="IPR002104">
    <property type="entry name" value="Integrase_catalytic"/>
</dbReference>
<dbReference type="AlphaFoldDB" id="A0A1G8PSF7"/>
<organism evidence="3 4">
    <name type="scientific">Pseudomonas abietaniphila</name>
    <dbReference type="NCBI Taxonomy" id="89065"/>
    <lineage>
        <taxon>Bacteria</taxon>
        <taxon>Pseudomonadati</taxon>
        <taxon>Pseudomonadota</taxon>
        <taxon>Gammaproteobacteria</taxon>
        <taxon>Pseudomonadales</taxon>
        <taxon>Pseudomonadaceae</taxon>
        <taxon>Pseudomonas</taxon>
    </lineage>
</organism>
<keyword evidence="1" id="KW-0233">DNA recombination</keyword>
<dbReference type="RefSeq" id="WP_143024495.1">
    <property type="nucleotide sequence ID" value="NZ_FNCO01000019.1"/>
</dbReference>
<dbReference type="GO" id="GO:0015074">
    <property type="term" value="P:DNA integration"/>
    <property type="evidence" value="ECO:0007669"/>
    <property type="project" value="InterPro"/>
</dbReference>